<reference evidence="2 3" key="1">
    <citation type="submission" date="2024-01" db="EMBL/GenBank/DDBJ databases">
        <title>The complete chloroplast genome sequence of Lithospermum erythrorhizon: insights into the phylogenetic relationship among Boraginaceae species and the maternal lineages of purple gromwells.</title>
        <authorList>
            <person name="Okada T."/>
            <person name="Watanabe K."/>
        </authorList>
    </citation>
    <scope>NUCLEOTIDE SEQUENCE [LARGE SCALE GENOMIC DNA]</scope>
</reference>
<dbReference type="Proteomes" id="UP001454036">
    <property type="component" value="Unassembled WGS sequence"/>
</dbReference>
<organism evidence="2 3">
    <name type="scientific">Lithospermum erythrorhizon</name>
    <name type="common">Purple gromwell</name>
    <name type="synonym">Lithospermum officinale var. erythrorhizon</name>
    <dbReference type="NCBI Taxonomy" id="34254"/>
    <lineage>
        <taxon>Eukaryota</taxon>
        <taxon>Viridiplantae</taxon>
        <taxon>Streptophyta</taxon>
        <taxon>Embryophyta</taxon>
        <taxon>Tracheophyta</taxon>
        <taxon>Spermatophyta</taxon>
        <taxon>Magnoliopsida</taxon>
        <taxon>eudicotyledons</taxon>
        <taxon>Gunneridae</taxon>
        <taxon>Pentapetalae</taxon>
        <taxon>asterids</taxon>
        <taxon>lamiids</taxon>
        <taxon>Boraginales</taxon>
        <taxon>Boraginaceae</taxon>
        <taxon>Boraginoideae</taxon>
        <taxon>Lithospermeae</taxon>
        <taxon>Lithospermum</taxon>
    </lineage>
</organism>
<keyword evidence="3" id="KW-1185">Reference proteome</keyword>
<evidence type="ECO:0000256" key="1">
    <source>
        <dbReference type="SAM" id="MobiDB-lite"/>
    </source>
</evidence>
<dbReference type="EMBL" id="BAABME010000383">
    <property type="protein sequence ID" value="GAA0142314.1"/>
    <property type="molecule type" value="Genomic_DNA"/>
</dbReference>
<feature type="compositionally biased region" description="Polar residues" evidence="1">
    <location>
        <begin position="35"/>
        <end position="65"/>
    </location>
</feature>
<accession>A0AAV3NSF2</accession>
<comment type="caution">
    <text evidence="2">The sequence shown here is derived from an EMBL/GenBank/DDBJ whole genome shotgun (WGS) entry which is preliminary data.</text>
</comment>
<protein>
    <submittedName>
        <fullName evidence="2">Uncharacterized protein</fullName>
    </submittedName>
</protein>
<evidence type="ECO:0000313" key="3">
    <source>
        <dbReference type="Proteomes" id="UP001454036"/>
    </source>
</evidence>
<gene>
    <name evidence="2" type="ORF">LIER_03244</name>
</gene>
<proteinExistence type="predicted"/>
<sequence>MAQEVANRLNDGNVGGNPQESDVISAKPLAVHLPSSYTTESSQARTTSSTPQTPEHVQVDANTGKSGDVPTTIRDSLLVEFSDVNLVNFRQYFSIPSFVEMRLPLERK</sequence>
<dbReference type="AlphaFoldDB" id="A0AAV3NSF2"/>
<evidence type="ECO:0000313" key="2">
    <source>
        <dbReference type="EMBL" id="GAA0142314.1"/>
    </source>
</evidence>
<name>A0AAV3NSF2_LITER</name>
<feature type="region of interest" description="Disordered" evidence="1">
    <location>
        <begin position="1"/>
        <end position="70"/>
    </location>
</feature>